<dbReference type="Gene3D" id="3.30.2310.10">
    <property type="entry name" value="YaeB-like"/>
    <property type="match status" value="1"/>
</dbReference>
<evidence type="ECO:0000259" key="3">
    <source>
        <dbReference type="PROSITE" id="PS51668"/>
    </source>
</evidence>
<dbReference type="Proteomes" id="UP000643810">
    <property type="component" value="Unassembled WGS sequence"/>
</dbReference>
<proteinExistence type="inferred from homology"/>
<dbReference type="PROSITE" id="PS51668">
    <property type="entry name" value="TSAA_2"/>
    <property type="match status" value="1"/>
</dbReference>
<dbReference type="PROSITE" id="PS01318">
    <property type="entry name" value="TSAA_1"/>
    <property type="match status" value="1"/>
</dbReference>
<reference evidence="4 5" key="1">
    <citation type="submission" date="2020-08" db="EMBL/GenBank/DDBJ databases">
        <title>Genome public.</title>
        <authorList>
            <person name="Liu C."/>
            <person name="Sun Q."/>
        </authorList>
    </citation>
    <scope>NUCLEOTIDE SEQUENCE [LARGE SCALE GENOMIC DNA]</scope>
    <source>
        <strain evidence="4 5">NSJ-9</strain>
    </source>
</reference>
<keyword evidence="1" id="KW-0949">S-adenosyl-L-methionine</keyword>
<gene>
    <name evidence="4" type="primary">tsaA</name>
    <name evidence="4" type="ORF">H8R94_04180</name>
</gene>
<keyword evidence="5" id="KW-1185">Reference proteome</keyword>
<comment type="similarity">
    <text evidence="2">Belongs to the tRNA methyltransferase O family.</text>
</comment>
<dbReference type="Gene3D" id="2.40.30.70">
    <property type="entry name" value="YaeB-like"/>
    <property type="match status" value="1"/>
</dbReference>
<dbReference type="InterPro" id="IPR023368">
    <property type="entry name" value="UPF0066_cons_site"/>
</dbReference>
<evidence type="ECO:0000313" key="4">
    <source>
        <dbReference type="EMBL" id="MBC5685806.1"/>
    </source>
</evidence>
<dbReference type="InterPro" id="IPR041369">
    <property type="entry name" value="TrmO_C"/>
</dbReference>
<accession>A0ABR7GG69</accession>
<dbReference type="SUPFAM" id="SSF118196">
    <property type="entry name" value="YaeB-like"/>
    <property type="match status" value="1"/>
</dbReference>
<dbReference type="Pfam" id="PF18389">
    <property type="entry name" value="TrmO_C"/>
    <property type="match status" value="1"/>
</dbReference>
<feature type="domain" description="TsaA-like" evidence="3">
    <location>
        <begin position="1"/>
        <end position="143"/>
    </location>
</feature>
<dbReference type="Pfam" id="PF01980">
    <property type="entry name" value="TrmO_N"/>
    <property type="match status" value="1"/>
</dbReference>
<evidence type="ECO:0000256" key="2">
    <source>
        <dbReference type="ARBA" id="ARBA00033753"/>
    </source>
</evidence>
<dbReference type="PANTHER" id="PTHR12818:SF0">
    <property type="entry name" value="TRNA (ADENINE(37)-N6)-METHYLTRANSFERASE"/>
    <property type="match status" value="1"/>
</dbReference>
<dbReference type="InterPro" id="IPR040372">
    <property type="entry name" value="YaeB-like"/>
</dbReference>
<evidence type="ECO:0000313" key="5">
    <source>
        <dbReference type="Proteomes" id="UP000643810"/>
    </source>
</evidence>
<dbReference type="PANTHER" id="PTHR12818">
    <property type="entry name" value="TRNA (ADENINE(37)-N6)-METHYLTRANSFERASE"/>
    <property type="match status" value="1"/>
</dbReference>
<name>A0ABR7GG69_9FIRM</name>
<dbReference type="CDD" id="cd09281">
    <property type="entry name" value="UPF0066"/>
    <property type="match status" value="1"/>
</dbReference>
<organism evidence="4 5">
    <name type="scientific">Roseburia lenta</name>
    <dbReference type="NCBI Taxonomy" id="2763061"/>
    <lineage>
        <taxon>Bacteria</taxon>
        <taxon>Bacillati</taxon>
        <taxon>Bacillota</taxon>
        <taxon>Clostridia</taxon>
        <taxon>Lachnospirales</taxon>
        <taxon>Lachnospiraceae</taxon>
        <taxon>Roseburia</taxon>
    </lineage>
</organism>
<protein>
    <submittedName>
        <fullName evidence="4">tRNA (N6-threonylcarbamoyladenosine(37)-N6)-methyltransferase TrmO</fullName>
    </submittedName>
</protein>
<dbReference type="InterPro" id="IPR036414">
    <property type="entry name" value="YaeB_N_sf"/>
</dbReference>
<dbReference type="InterPro" id="IPR036413">
    <property type="entry name" value="YaeB-like_sf"/>
</dbReference>
<sequence length="228" mass="25836">MQIIGHVQTDFPTKFGLPRQSGLIEELVGRIELKPEFRRAEAFRGIEEFSHLWILWQFSLSQKEHWSATVKPPRLGGKKRMGVFATRSPFRPNPIGLSCVRLLDVDYACAKAPVLYVAGVDMVDGTPIYDIKPYLPYADARADAKGGFADAVFSHALKVDFPQELLDKLPKEKQKAAIAFLKQDPRPPYHNRADQVYKIAFDRWDIHFTVEGDRASVCAVHCIRGAER</sequence>
<dbReference type="NCBIfam" id="TIGR00104">
    <property type="entry name" value="tRNA_TsaA"/>
    <property type="match status" value="1"/>
</dbReference>
<comment type="caution">
    <text evidence="4">The sequence shown here is derived from an EMBL/GenBank/DDBJ whole genome shotgun (WGS) entry which is preliminary data.</text>
</comment>
<dbReference type="EMBL" id="JACOPG010000002">
    <property type="protein sequence ID" value="MBC5685806.1"/>
    <property type="molecule type" value="Genomic_DNA"/>
</dbReference>
<evidence type="ECO:0000256" key="1">
    <source>
        <dbReference type="ARBA" id="ARBA00022691"/>
    </source>
</evidence>
<dbReference type="InterPro" id="IPR023370">
    <property type="entry name" value="TrmO-like_N"/>
</dbReference>